<dbReference type="STRING" id="481446.NIT7645_03332"/>
<evidence type="ECO:0000313" key="3">
    <source>
        <dbReference type="Proteomes" id="UP000043764"/>
    </source>
</evidence>
<dbReference type="EMBL" id="CVRL01000041">
    <property type="protein sequence ID" value="CRL12524.1"/>
    <property type="molecule type" value="Genomic_DNA"/>
</dbReference>
<evidence type="ECO:0008006" key="4">
    <source>
        <dbReference type="Google" id="ProtNLM"/>
    </source>
</evidence>
<keyword evidence="1" id="KW-0732">Signal</keyword>
<dbReference type="Proteomes" id="UP000043764">
    <property type="component" value="Unassembled WGS sequence"/>
</dbReference>
<protein>
    <recommendedName>
        <fullName evidence="4">DUF2125 domain-containing protein</fullName>
    </recommendedName>
</protein>
<reference evidence="3" key="1">
    <citation type="submission" date="2015-05" db="EMBL/GenBank/DDBJ databases">
        <authorList>
            <person name="Rodrigo-Torres Lidia"/>
            <person name="Arahal R.David."/>
        </authorList>
    </citation>
    <scope>NUCLEOTIDE SEQUENCE [LARGE SCALE GENOMIC DNA]</scope>
    <source>
        <strain evidence="3">CECT 7321</strain>
    </source>
</reference>
<gene>
    <name evidence="2" type="ORF">NIT7321_03402</name>
</gene>
<organism evidence="2 3">
    <name type="scientific">Phaeobacter italicus</name>
    <dbReference type="NCBI Taxonomy" id="481446"/>
    <lineage>
        <taxon>Bacteria</taxon>
        <taxon>Pseudomonadati</taxon>
        <taxon>Pseudomonadota</taxon>
        <taxon>Alphaproteobacteria</taxon>
        <taxon>Rhodobacterales</taxon>
        <taxon>Roseobacteraceae</taxon>
        <taxon>Phaeobacter</taxon>
    </lineage>
</organism>
<keyword evidence="3" id="KW-1185">Reference proteome</keyword>
<dbReference type="AlphaFoldDB" id="A0A0H5D656"/>
<evidence type="ECO:0000313" key="2">
    <source>
        <dbReference type="EMBL" id="CRL12524.1"/>
    </source>
</evidence>
<feature type="signal peptide" evidence="1">
    <location>
        <begin position="1"/>
        <end position="21"/>
    </location>
</feature>
<sequence length="507" mass="53329">MSVSFARSCGAAIVLSLSAQAALADVSAQDVWSDWKSYMTTTGYKVTGTEAKSGNTLTVSDLLLEMPVMDAEASGSIAMPNIQFVENGDGTVNILLPKEMPLQFKMDGPDGAVEGTFIYSHDGSPMLVSGDTDEMTYDYATALMGFSLSGLTVPGEDIPAEAVKFKATLTDVVTKTVMTKTDLRSYEQTLTSASLDYDFGVTDPEGKGEGSFKGALQDLTFNGTTSIPDGTESADMAALLRNGLSASGRFDFAGGNSAISGRERRDSFAMESASQGGSISFDMSDAGLTYDVRQNQTELNISGSDIPFPLALSMAETGFKLMVPVTKSDEEQDFGLAVFLRDFDVPEVLWGMVDPTGALPHDPATIAIDLAGKAKLAFDMFDPASMEAIDNGELAPGELNALSVNALEVSVAGAELTGTGDFTFNNDDLETYDGMPAPSGEANLKLVGANTLLDTLISMGLVSDSDAMGARMMMGLLAVPGDGEDTLTSKIELTEDGQIKANGQRIK</sequence>
<name>A0A0H5D656_9RHOB</name>
<evidence type="ECO:0000256" key="1">
    <source>
        <dbReference type="SAM" id="SignalP"/>
    </source>
</evidence>
<dbReference type="RefSeq" id="WP_050674243.1">
    <property type="nucleotide sequence ID" value="NZ_CVRL01000041.1"/>
</dbReference>
<feature type="chain" id="PRO_5005218140" description="DUF2125 domain-containing protein" evidence="1">
    <location>
        <begin position="22"/>
        <end position="507"/>
    </location>
</feature>
<accession>A0A0H5D656</accession>
<proteinExistence type="predicted"/>